<evidence type="ECO:0000256" key="1">
    <source>
        <dbReference type="SAM" id="MobiDB-lite"/>
    </source>
</evidence>
<feature type="region of interest" description="Disordered" evidence="1">
    <location>
        <begin position="26"/>
        <end position="52"/>
    </location>
</feature>
<evidence type="ECO:0000313" key="3">
    <source>
        <dbReference type="Proteomes" id="UP000242188"/>
    </source>
</evidence>
<keyword evidence="3" id="KW-1185">Reference proteome</keyword>
<protein>
    <submittedName>
        <fullName evidence="2">Uncharacterized protein</fullName>
    </submittedName>
</protein>
<accession>A0A210QRF1</accession>
<organism evidence="2 3">
    <name type="scientific">Mizuhopecten yessoensis</name>
    <name type="common">Japanese scallop</name>
    <name type="synonym">Patinopecten yessoensis</name>
    <dbReference type="NCBI Taxonomy" id="6573"/>
    <lineage>
        <taxon>Eukaryota</taxon>
        <taxon>Metazoa</taxon>
        <taxon>Spiralia</taxon>
        <taxon>Lophotrochozoa</taxon>
        <taxon>Mollusca</taxon>
        <taxon>Bivalvia</taxon>
        <taxon>Autobranchia</taxon>
        <taxon>Pteriomorphia</taxon>
        <taxon>Pectinida</taxon>
        <taxon>Pectinoidea</taxon>
        <taxon>Pectinidae</taxon>
        <taxon>Mizuhopecten</taxon>
    </lineage>
</organism>
<reference evidence="2 3" key="1">
    <citation type="journal article" date="2017" name="Nat. Ecol. Evol.">
        <title>Scallop genome provides insights into evolution of bilaterian karyotype and development.</title>
        <authorList>
            <person name="Wang S."/>
            <person name="Zhang J."/>
            <person name="Jiao W."/>
            <person name="Li J."/>
            <person name="Xun X."/>
            <person name="Sun Y."/>
            <person name="Guo X."/>
            <person name="Huan P."/>
            <person name="Dong B."/>
            <person name="Zhang L."/>
            <person name="Hu X."/>
            <person name="Sun X."/>
            <person name="Wang J."/>
            <person name="Zhao C."/>
            <person name="Wang Y."/>
            <person name="Wang D."/>
            <person name="Huang X."/>
            <person name="Wang R."/>
            <person name="Lv J."/>
            <person name="Li Y."/>
            <person name="Zhang Z."/>
            <person name="Liu B."/>
            <person name="Lu W."/>
            <person name="Hui Y."/>
            <person name="Liang J."/>
            <person name="Zhou Z."/>
            <person name="Hou R."/>
            <person name="Li X."/>
            <person name="Liu Y."/>
            <person name="Li H."/>
            <person name="Ning X."/>
            <person name="Lin Y."/>
            <person name="Zhao L."/>
            <person name="Xing Q."/>
            <person name="Dou J."/>
            <person name="Li Y."/>
            <person name="Mao J."/>
            <person name="Guo H."/>
            <person name="Dou H."/>
            <person name="Li T."/>
            <person name="Mu C."/>
            <person name="Jiang W."/>
            <person name="Fu Q."/>
            <person name="Fu X."/>
            <person name="Miao Y."/>
            <person name="Liu J."/>
            <person name="Yu Q."/>
            <person name="Li R."/>
            <person name="Liao H."/>
            <person name="Li X."/>
            <person name="Kong Y."/>
            <person name="Jiang Z."/>
            <person name="Chourrout D."/>
            <person name="Li R."/>
            <person name="Bao Z."/>
        </authorList>
    </citation>
    <scope>NUCLEOTIDE SEQUENCE [LARGE SCALE GENOMIC DNA]</scope>
    <source>
        <strain evidence="2 3">PY_sf001</strain>
    </source>
</reference>
<dbReference type="EMBL" id="NEDP02002304">
    <property type="protein sequence ID" value="OWF51258.1"/>
    <property type="molecule type" value="Genomic_DNA"/>
</dbReference>
<sequence>MAATTATETATVLAADFSDCCSPAEAELPPVSLDPIPIQGSSQSQDKRGKELEVMPPLRRRTIKTSDLQRMQFEVLREQKRKLVLQCEHLELMNKKLRRELQE</sequence>
<dbReference type="Proteomes" id="UP000242188">
    <property type="component" value="Unassembled WGS sequence"/>
</dbReference>
<evidence type="ECO:0000313" key="2">
    <source>
        <dbReference type="EMBL" id="OWF51258.1"/>
    </source>
</evidence>
<gene>
    <name evidence="2" type="ORF">KP79_PYT00742</name>
</gene>
<comment type="caution">
    <text evidence="2">The sequence shown here is derived from an EMBL/GenBank/DDBJ whole genome shotgun (WGS) entry which is preliminary data.</text>
</comment>
<proteinExistence type="predicted"/>
<dbReference type="AlphaFoldDB" id="A0A210QRF1"/>
<name>A0A210QRF1_MIZYE</name>